<evidence type="ECO:0000313" key="2">
    <source>
        <dbReference type="EMBL" id="KAK7302664.1"/>
    </source>
</evidence>
<evidence type="ECO:0000313" key="3">
    <source>
        <dbReference type="Proteomes" id="UP001359559"/>
    </source>
</evidence>
<dbReference type="Proteomes" id="UP001359559">
    <property type="component" value="Unassembled WGS sequence"/>
</dbReference>
<dbReference type="AlphaFoldDB" id="A0AAN9JSA5"/>
<organism evidence="2 3">
    <name type="scientific">Clitoria ternatea</name>
    <name type="common">Butterfly pea</name>
    <dbReference type="NCBI Taxonomy" id="43366"/>
    <lineage>
        <taxon>Eukaryota</taxon>
        <taxon>Viridiplantae</taxon>
        <taxon>Streptophyta</taxon>
        <taxon>Embryophyta</taxon>
        <taxon>Tracheophyta</taxon>
        <taxon>Spermatophyta</taxon>
        <taxon>Magnoliopsida</taxon>
        <taxon>eudicotyledons</taxon>
        <taxon>Gunneridae</taxon>
        <taxon>Pentapetalae</taxon>
        <taxon>rosids</taxon>
        <taxon>fabids</taxon>
        <taxon>Fabales</taxon>
        <taxon>Fabaceae</taxon>
        <taxon>Papilionoideae</taxon>
        <taxon>50 kb inversion clade</taxon>
        <taxon>NPAAA clade</taxon>
        <taxon>indigoferoid/millettioid clade</taxon>
        <taxon>Phaseoleae</taxon>
        <taxon>Clitoria</taxon>
    </lineage>
</organism>
<dbReference type="EMBL" id="JAYKXN010000003">
    <property type="protein sequence ID" value="KAK7302664.1"/>
    <property type="molecule type" value="Genomic_DNA"/>
</dbReference>
<keyword evidence="3" id="KW-1185">Reference proteome</keyword>
<accession>A0AAN9JSA5</accession>
<sequence>MRSSIRFKDFIIINNIAARFIVLTDQHDASTSEPDTNTDTDTDTELEHQPSESISPTPGQSNNNTYSPAYFSQHPTKSI</sequence>
<comment type="caution">
    <text evidence="2">The sequence shown here is derived from an EMBL/GenBank/DDBJ whole genome shotgun (WGS) entry which is preliminary data.</text>
</comment>
<evidence type="ECO:0000256" key="1">
    <source>
        <dbReference type="SAM" id="MobiDB-lite"/>
    </source>
</evidence>
<feature type="compositionally biased region" description="Polar residues" evidence="1">
    <location>
        <begin position="51"/>
        <end position="67"/>
    </location>
</feature>
<name>A0AAN9JSA5_CLITE</name>
<gene>
    <name evidence="2" type="ORF">RJT34_13557</name>
</gene>
<reference evidence="2 3" key="1">
    <citation type="submission" date="2024-01" db="EMBL/GenBank/DDBJ databases">
        <title>The genomes of 5 underutilized Papilionoideae crops provide insights into root nodulation and disease resistance.</title>
        <authorList>
            <person name="Yuan L."/>
        </authorList>
    </citation>
    <scope>NUCLEOTIDE SEQUENCE [LARGE SCALE GENOMIC DNA]</scope>
    <source>
        <strain evidence="2">LY-2023</strain>
        <tissue evidence="2">Leaf</tissue>
    </source>
</reference>
<proteinExistence type="predicted"/>
<protein>
    <submittedName>
        <fullName evidence="2">Uncharacterized protein</fullName>
    </submittedName>
</protein>
<feature type="region of interest" description="Disordered" evidence="1">
    <location>
        <begin position="25"/>
        <end position="79"/>
    </location>
</feature>